<evidence type="ECO:0000256" key="3">
    <source>
        <dbReference type="ARBA" id="ARBA00022692"/>
    </source>
</evidence>
<comment type="caution">
    <text evidence="9">Lacks conserved residue(s) required for the propagation of feature annotation.</text>
</comment>
<keyword evidence="8" id="KW-1015">Disulfide bond</keyword>
<name>A0AAE0BPQ6_9CHLO</name>
<dbReference type="GO" id="GO:0006816">
    <property type="term" value="P:calcium ion transport"/>
    <property type="evidence" value="ECO:0007669"/>
    <property type="project" value="TreeGrafter"/>
</dbReference>
<evidence type="ECO:0000256" key="4">
    <source>
        <dbReference type="ARBA" id="ARBA00022729"/>
    </source>
</evidence>
<keyword evidence="4" id="KW-0732">Signal</keyword>
<feature type="compositionally biased region" description="Polar residues" evidence="10">
    <location>
        <begin position="1779"/>
        <end position="1789"/>
    </location>
</feature>
<evidence type="ECO:0000313" key="12">
    <source>
        <dbReference type="EMBL" id="KAK3240536.1"/>
    </source>
</evidence>
<proteinExistence type="predicted"/>
<evidence type="ECO:0000256" key="10">
    <source>
        <dbReference type="SAM" id="MobiDB-lite"/>
    </source>
</evidence>
<evidence type="ECO:0000313" key="13">
    <source>
        <dbReference type="Proteomes" id="UP001190700"/>
    </source>
</evidence>
<dbReference type="Pfam" id="PF02010">
    <property type="entry name" value="REJ"/>
    <property type="match status" value="1"/>
</dbReference>
<keyword evidence="7" id="KW-0472">Membrane</keyword>
<evidence type="ECO:0000256" key="9">
    <source>
        <dbReference type="PROSITE-ProRule" id="PRU00076"/>
    </source>
</evidence>
<dbReference type="SMART" id="SM00181">
    <property type="entry name" value="EGF"/>
    <property type="match status" value="8"/>
</dbReference>
<keyword evidence="13" id="KW-1185">Reference proteome</keyword>
<feature type="compositionally biased region" description="Pro residues" evidence="10">
    <location>
        <begin position="1590"/>
        <end position="1600"/>
    </location>
</feature>
<keyword evidence="2 9" id="KW-0245">EGF-like domain</keyword>
<evidence type="ECO:0000259" key="11">
    <source>
        <dbReference type="PROSITE" id="PS50026"/>
    </source>
</evidence>
<feature type="compositionally biased region" description="Polar residues" evidence="10">
    <location>
        <begin position="844"/>
        <end position="855"/>
    </location>
</feature>
<comment type="caution">
    <text evidence="12">The sequence shown here is derived from an EMBL/GenBank/DDBJ whole genome shotgun (WGS) entry which is preliminary data.</text>
</comment>
<sequence>MCGSCPQGYIGDGTQCADEDECAVNNGDCDYRTTCTNIEGSHVCGDCPSGYFGSGATGCILSTSCEVDNGGCHDTVTCTEDSGEVVCGECTEGYTGTGATGCVDQDGCMEVECYDGVHCEDVPAPGTGATCGECPVGMIGNGVTCAENACWSDNGGCDLQVSCTSDIGAPMGRVCGSCPAGHTDVYGDGTVCEETNGCSPNPCYPGVVCSDVPAPGDGAECAECPSGFEGDGTTCADVDECASSESASLCDPLTLCVNVAGDFECTDCPEGYKGRGISGCVPSSDCADNNGGCDLLTTCTQDGALTICGVCPDGYSGTGDTGCYDTDGCADGPCFHDQYGSVAQCSDVAAPGHGHTCGACPEGYLGNGTVCEACSMLVSIVDSSVVDGVVFTSQEVQIVGQVGEVQEGCTNSGGLGFEWVGSSSTGAVLELTAETNRANTLTLRLPAGTLSARASYSVELAARMVAAAHVRASTRLALYVDEEPLQALVRGGGATIGEDNLLVLDGSVSHDPAGDPSPFSFHWQCYLDSGEQCRQRDSTLLPSSLTNATLEIYLQGSEAGRHHIFKLTVSKAARASEVYTTVTVAKGASPVPVITPLVGKVNAGQKLTLQSTIFAGSANSTVAVDAVSLWWSASPVADSGAGDVDLDNTEDVLASSSRAAGTLVLHPRVLSEGGRYIFRLEAEQGGATGSTSLEVVVNSPPKHGRLEVTPVEGTALQTEFALNTSGWEEEDLPLAASFSYRVIGSNASSGKVSLSSVSPQLVAKVTLPEGGLEEFGSLVEVAVQVEDRFQGEAELVLCNITVMAPSFESEEAKLDYVDAVMDDSEMLLVNGRAADALNAVTGSSSLLAPESNNGDGSAGVQRSGRDAMNKQNPTGSNGEEVELESNATLQRRRQREAMMAVVASAYGVLIPSSTAQSWVAGVVHTLVDCPAEEISQVMREQVLEVYSALVDMGTAEGESGVSMTVQLAQQILDGLSSITPGLEMDGATSSSFAVLQGVGNALLLHLSAGEEPAEAASEHLQLRVQRDSLAEVGGTADRFLDALMSTPGTGPTTQLLLPSTIRDILHAQAGEEIAMRLLVISSDPHSNQSAAAATSSSLENITTGCGDGNGTWMCHHVCSAVTSVSLLHANGTEMTIAGLPDPVELNLTVGRMLGDEAEDKDTEADGAINGRWMPGHDGKPLRCAFWDAEQLQYSSRGCVNLPNPAPRNASLYWREPEMWEEQRNGSAADEAADNAENAFITGSQLQQSHWGMQHPWLLNGCINGSNKLERTSSASSIVNEADAQPTNSNFVTQEDTAWGDACAVLLPGNQAGCTWDQLLQGFVGSGCEWSNVLQCKCSHLTDFVVDMPSPPSPPLLPNASNSVTEDTHGQPSPPSSTSSLPPLLPLTLSPSSQSPTVSPTATNDEVSDISDHAGANGEDGGHNHGYDDDTGEEVELLSPGDEGDGDGEEEDGQSELDAQVSRVGILLKNYMVHVIIISVMLLLSCAALVLNHQLSRSSSGAPDRLKPAHDFLQGESFANQLYQASQEASALMLEPEGRTNRMQRDRHQLAAADIDFGVDLSDMNMQTVNNCNVSQQQHRSVLRRSNPAHAPYPEPGPSGLPPSQSEGESTGGIITQVSTTTVQHNQQQHGGTGLHDDADGGEVSLAESRILKPSKLHVQTPEVAAAAQCMDAVGIEMPTDAWRDIYAGFNSDTEISGSEVSAGQSSSWISGVQEFEVAFTSPRGKFDVFKIRQPWGKPPRTTEIQRASGALQTTSILPTCASKEASETSTCPEPRSMERTGNITEHQPV</sequence>
<evidence type="ECO:0000256" key="7">
    <source>
        <dbReference type="ARBA" id="ARBA00023136"/>
    </source>
</evidence>
<dbReference type="SMART" id="SM00179">
    <property type="entry name" value="EGF_CA"/>
    <property type="match status" value="3"/>
</dbReference>
<dbReference type="Proteomes" id="UP001190700">
    <property type="component" value="Unassembled WGS sequence"/>
</dbReference>
<dbReference type="GO" id="GO:0005261">
    <property type="term" value="F:monoatomic cation channel activity"/>
    <property type="evidence" value="ECO:0007669"/>
    <property type="project" value="TreeGrafter"/>
</dbReference>
<dbReference type="InterPro" id="IPR002859">
    <property type="entry name" value="PKD/REJ-like"/>
</dbReference>
<dbReference type="GO" id="GO:0005509">
    <property type="term" value="F:calcium ion binding"/>
    <property type="evidence" value="ECO:0007669"/>
    <property type="project" value="InterPro"/>
</dbReference>
<dbReference type="Gene3D" id="2.10.25.10">
    <property type="entry name" value="Laminin"/>
    <property type="match status" value="3"/>
</dbReference>
<evidence type="ECO:0000256" key="6">
    <source>
        <dbReference type="ARBA" id="ARBA00022989"/>
    </source>
</evidence>
<protein>
    <recommendedName>
        <fullName evidence="11">EGF-like domain-containing protein</fullName>
    </recommendedName>
</protein>
<evidence type="ECO:0000256" key="5">
    <source>
        <dbReference type="ARBA" id="ARBA00022737"/>
    </source>
</evidence>
<dbReference type="FunFam" id="2.10.25.10:FF:000038">
    <property type="entry name" value="Fibrillin 2"/>
    <property type="match status" value="1"/>
</dbReference>
<feature type="region of interest" description="Disordered" evidence="10">
    <location>
        <begin position="1351"/>
        <end position="1455"/>
    </location>
</feature>
<feature type="region of interest" description="Disordered" evidence="10">
    <location>
        <begin position="1573"/>
        <end position="1640"/>
    </location>
</feature>
<organism evidence="12 13">
    <name type="scientific">Cymbomonas tetramitiformis</name>
    <dbReference type="NCBI Taxonomy" id="36881"/>
    <lineage>
        <taxon>Eukaryota</taxon>
        <taxon>Viridiplantae</taxon>
        <taxon>Chlorophyta</taxon>
        <taxon>Pyramimonadophyceae</taxon>
        <taxon>Pyramimonadales</taxon>
        <taxon>Pyramimonadaceae</taxon>
        <taxon>Cymbomonas</taxon>
    </lineage>
</organism>
<dbReference type="InterPro" id="IPR000742">
    <property type="entry name" value="EGF"/>
</dbReference>
<reference evidence="12 13" key="1">
    <citation type="journal article" date="2015" name="Genome Biol. Evol.">
        <title>Comparative Genomics of a Bacterivorous Green Alga Reveals Evolutionary Causalities and Consequences of Phago-Mixotrophic Mode of Nutrition.</title>
        <authorList>
            <person name="Burns J.A."/>
            <person name="Paasch A."/>
            <person name="Narechania A."/>
            <person name="Kim E."/>
        </authorList>
    </citation>
    <scope>NUCLEOTIDE SEQUENCE [LARGE SCALE GENOMIC DNA]</scope>
    <source>
        <strain evidence="12 13">PLY_AMNH</strain>
    </source>
</reference>
<dbReference type="EMBL" id="LGRX02033614">
    <property type="protein sequence ID" value="KAK3240536.1"/>
    <property type="molecule type" value="Genomic_DNA"/>
</dbReference>
<dbReference type="CDD" id="cd00054">
    <property type="entry name" value="EGF_CA"/>
    <property type="match status" value="1"/>
</dbReference>
<dbReference type="InterPro" id="IPR001881">
    <property type="entry name" value="EGF-like_Ca-bd_dom"/>
</dbReference>
<gene>
    <name evidence="12" type="ORF">CYMTET_49630</name>
</gene>
<keyword evidence="5" id="KW-0677">Repeat</keyword>
<dbReference type="PANTHER" id="PTHR46730">
    <property type="entry name" value="POLYCYSTIN-1"/>
    <property type="match status" value="1"/>
</dbReference>
<dbReference type="PROSITE" id="PS01187">
    <property type="entry name" value="EGF_CA"/>
    <property type="match status" value="1"/>
</dbReference>
<keyword evidence="6" id="KW-1133">Transmembrane helix</keyword>
<feature type="compositionally biased region" description="Acidic residues" evidence="10">
    <location>
        <begin position="1428"/>
        <end position="1454"/>
    </location>
</feature>
<evidence type="ECO:0000256" key="2">
    <source>
        <dbReference type="ARBA" id="ARBA00022536"/>
    </source>
</evidence>
<dbReference type="PANTHER" id="PTHR46730:SF1">
    <property type="entry name" value="PLAT DOMAIN-CONTAINING PROTEIN"/>
    <property type="match status" value="1"/>
</dbReference>
<feature type="region of interest" description="Disordered" evidence="10">
    <location>
        <begin position="1761"/>
        <end position="1789"/>
    </location>
</feature>
<comment type="subcellular location">
    <subcellularLocation>
        <location evidence="1">Membrane</location>
    </subcellularLocation>
</comment>
<feature type="domain" description="EGF-like" evidence="11">
    <location>
        <begin position="194"/>
        <end position="236"/>
    </location>
</feature>
<feature type="compositionally biased region" description="Low complexity" evidence="10">
    <location>
        <begin position="1375"/>
        <end position="1400"/>
    </location>
</feature>
<dbReference type="PROSITE" id="PS50026">
    <property type="entry name" value="EGF_3"/>
    <property type="match status" value="1"/>
</dbReference>
<evidence type="ECO:0000256" key="1">
    <source>
        <dbReference type="ARBA" id="ARBA00004370"/>
    </source>
</evidence>
<keyword evidence="3" id="KW-0812">Transmembrane</keyword>
<dbReference type="GO" id="GO:0005886">
    <property type="term" value="C:plasma membrane"/>
    <property type="evidence" value="ECO:0007669"/>
    <property type="project" value="TreeGrafter"/>
</dbReference>
<evidence type="ECO:0000256" key="8">
    <source>
        <dbReference type="ARBA" id="ARBA00023157"/>
    </source>
</evidence>
<feature type="compositionally biased region" description="Polar residues" evidence="10">
    <location>
        <begin position="1612"/>
        <end position="1629"/>
    </location>
</feature>
<dbReference type="InterPro" id="IPR018097">
    <property type="entry name" value="EGF_Ca-bd_CS"/>
</dbReference>
<feature type="region of interest" description="Disordered" evidence="10">
    <location>
        <begin position="844"/>
        <end position="886"/>
    </location>
</feature>
<accession>A0AAE0BPQ6</accession>